<gene>
    <name evidence="2" type="ORF">WG622_17310</name>
</gene>
<feature type="signal peptide" evidence="1">
    <location>
        <begin position="1"/>
        <end position="27"/>
    </location>
</feature>
<dbReference type="Proteomes" id="UP001368270">
    <property type="component" value="Unassembled WGS sequence"/>
</dbReference>
<feature type="chain" id="PRO_5046867228" evidence="1">
    <location>
        <begin position="28"/>
        <end position="124"/>
    </location>
</feature>
<protein>
    <submittedName>
        <fullName evidence="2">Uncharacterized protein</fullName>
    </submittedName>
</protein>
<keyword evidence="3" id="KW-1185">Reference proteome</keyword>
<name>A0ABU8QKT7_9RHOB</name>
<reference evidence="2 3" key="1">
    <citation type="submission" date="2024-03" db="EMBL/GenBank/DDBJ databases">
        <title>Cognatishimia coralii sp. nov., a marine bacterium isolated from coral surrounding seawater.</title>
        <authorList>
            <person name="Liu X."/>
            <person name="Liu S."/>
            <person name="Sun H."/>
            <person name="Zhang Y."/>
        </authorList>
    </citation>
    <scope>NUCLEOTIDE SEQUENCE [LARGE SCALE GENOMIC DNA]</scope>
    <source>
        <strain evidence="2 3">D5M38</strain>
    </source>
</reference>
<proteinExistence type="predicted"/>
<evidence type="ECO:0000313" key="2">
    <source>
        <dbReference type="EMBL" id="MEJ5220017.1"/>
    </source>
</evidence>
<evidence type="ECO:0000256" key="1">
    <source>
        <dbReference type="SAM" id="SignalP"/>
    </source>
</evidence>
<dbReference type="EMBL" id="JBBGAZ010000015">
    <property type="protein sequence ID" value="MEJ5220017.1"/>
    <property type="molecule type" value="Genomic_DNA"/>
</dbReference>
<keyword evidence="1" id="KW-0732">Signal</keyword>
<accession>A0ABU8QKT7</accession>
<evidence type="ECO:0000313" key="3">
    <source>
        <dbReference type="Proteomes" id="UP001368270"/>
    </source>
</evidence>
<dbReference type="RefSeq" id="WP_303963872.1">
    <property type="nucleotide sequence ID" value="NZ_JBBGAZ010000015.1"/>
</dbReference>
<sequence>MLNSINPCQFAMIGMLALVSPVSLAHAQESEEGGSAATQQLRALKAKFEQEMVDLEEIERHILQLSTFYKTDAEGAFQARLPISECTKRAGSDLCAALWPFYEDPSEVELPLAALQSENAGAGQ</sequence>
<comment type="caution">
    <text evidence="2">The sequence shown here is derived from an EMBL/GenBank/DDBJ whole genome shotgun (WGS) entry which is preliminary data.</text>
</comment>
<organism evidence="2 3">
    <name type="scientific">Cognatishimia coralii</name>
    <dbReference type="NCBI Taxonomy" id="3083254"/>
    <lineage>
        <taxon>Bacteria</taxon>
        <taxon>Pseudomonadati</taxon>
        <taxon>Pseudomonadota</taxon>
        <taxon>Alphaproteobacteria</taxon>
        <taxon>Rhodobacterales</taxon>
        <taxon>Paracoccaceae</taxon>
        <taxon>Cognatishimia</taxon>
    </lineage>
</organism>